<comment type="similarity">
    <text evidence="1">Belongs to the N(4)/N(6)-methyltransferase family.</text>
</comment>
<dbReference type="EC" id="2.1.1.72" evidence="2"/>
<reference evidence="7" key="1">
    <citation type="journal article" date="2020" name="Nature">
        <title>Giant virus diversity and host interactions through global metagenomics.</title>
        <authorList>
            <person name="Schulz F."/>
            <person name="Roux S."/>
            <person name="Paez-Espino D."/>
            <person name="Jungbluth S."/>
            <person name="Walsh D.A."/>
            <person name="Denef V.J."/>
            <person name="McMahon K.D."/>
            <person name="Konstantinidis K.T."/>
            <person name="Eloe-Fadrosh E.A."/>
            <person name="Kyrpides N.C."/>
            <person name="Woyke T."/>
        </authorList>
    </citation>
    <scope>NUCLEOTIDE SEQUENCE</scope>
    <source>
        <strain evidence="7">GVMAG-M-3300023174-102</strain>
    </source>
</reference>
<dbReference type="EMBL" id="MN739515">
    <property type="protein sequence ID" value="QHT09794.1"/>
    <property type="molecule type" value="Genomic_DNA"/>
</dbReference>
<evidence type="ECO:0000256" key="1">
    <source>
        <dbReference type="ARBA" id="ARBA00006594"/>
    </source>
</evidence>
<dbReference type="GO" id="GO:0032259">
    <property type="term" value="P:methylation"/>
    <property type="evidence" value="ECO:0007669"/>
    <property type="project" value="UniProtKB-KW"/>
</dbReference>
<dbReference type="GO" id="GO:0003676">
    <property type="term" value="F:nucleic acid binding"/>
    <property type="evidence" value="ECO:0007669"/>
    <property type="project" value="InterPro"/>
</dbReference>
<keyword evidence="3" id="KW-0489">Methyltransferase</keyword>
<keyword evidence="4" id="KW-0808">Transferase</keyword>
<evidence type="ECO:0000313" key="7">
    <source>
        <dbReference type="EMBL" id="QHT09794.1"/>
    </source>
</evidence>
<evidence type="ECO:0000256" key="3">
    <source>
        <dbReference type="ARBA" id="ARBA00022603"/>
    </source>
</evidence>
<dbReference type="PROSITE" id="PS00092">
    <property type="entry name" value="N6_MTASE"/>
    <property type="match status" value="1"/>
</dbReference>
<dbReference type="Pfam" id="PF02086">
    <property type="entry name" value="MethyltransfD12"/>
    <property type="match status" value="1"/>
</dbReference>
<evidence type="ECO:0000256" key="2">
    <source>
        <dbReference type="ARBA" id="ARBA00011900"/>
    </source>
</evidence>
<dbReference type="InterPro" id="IPR023095">
    <property type="entry name" value="Ade_MeTrfase_dom_2"/>
</dbReference>
<dbReference type="Gene3D" id="1.10.1020.10">
    <property type="entry name" value="Adenine-specific Methyltransferase, Domain 2"/>
    <property type="match status" value="1"/>
</dbReference>
<keyword evidence="5" id="KW-0949">S-adenosyl-L-methionine</keyword>
<dbReference type="Gene3D" id="3.40.50.150">
    <property type="entry name" value="Vaccinia Virus protein VP39"/>
    <property type="match status" value="1"/>
</dbReference>
<dbReference type="InterPro" id="IPR002052">
    <property type="entry name" value="DNA_methylase_N6_adenine_CS"/>
</dbReference>
<dbReference type="InterPro" id="IPR029063">
    <property type="entry name" value="SAM-dependent_MTases_sf"/>
</dbReference>
<dbReference type="GO" id="GO:0009307">
    <property type="term" value="P:DNA restriction-modification system"/>
    <property type="evidence" value="ECO:0007669"/>
    <property type="project" value="InterPro"/>
</dbReference>
<organism evidence="7">
    <name type="scientific">viral metagenome</name>
    <dbReference type="NCBI Taxonomy" id="1070528"/>
    <lineage>
        <taxon>unclassified sequences</taxon>
        <taxon>metagenomes</taxon>
        <taxon>organismal metagenomes</taxon>
    </lineage>
</organism>
<protein>
    <recommendedName>
        <fullName evidence="2">site-specific DNA-methyltransferase (adenine-specific)</fullName>
        <ecNumber evidence="2">2.1.1.72</ecNumber>
    </recommendedName>
</protein>
<sequence>MTYYPGGKKYKGKEIANIIYEESTIFAEESDFKIKGYCEPFCGMMGVYRHIPKLFSQYKLKYKAGDRNNYLVKLWKAIQNGFDPPTTCSKNMYYKMKTSNDQSLNAIFLGFACSIRGIFRGTFFPPNNVKHQAIQMKEIGKEIIDVNIKGCDYTKFSNLSGYIIYCDPPYKNTGNVYSIEDKYDSDFDYSKFTDWCINMSKNNIIFISEYKKPCKEAVLVWKRDKERLYIL</sequence>
<dbReference type="SUPFAM" id="SSF53335">
    <property type="entry name" value="S-adenosyl-L-methionine-dependent methyltransferases"/>
    <property type="match status" value="1"/>
</dbReference>
<evidence type="ECO:0000256" key="6">
    <source>
        <dbReference type="ARBA" id="ARBA00047942"/>
    </source>
</evidence>
<accession>A0A6C0D122</accession>
<evidence type="ECO:0000256" key="4">
    <source>
        <dbReference type="ARBA" id="ARBA00022679"/>
    </source>
</evidence>
<dbReference type="GO" id="GO:0009007">
    <property type="term" value="F:site-specific DNA-methyltransferase (adenine-specific) activity"/>
    <property type="evidence" value="ECO:0007669"/>
    <property type="project" value="UniProtKB-EC"/>
</dbReference>
<dbReference type="InterPro" id="IPR012327">
    <property type="entry name" value="MeTrfase_D12"/>
</dbReference>
<proteinExistence type="inferred from homology"/>
<comment type="catalytic activity">
    <reaction evidence="6">
        <text>a 2'-deoxyadenosine in DNA + S-adenosyl-L-methionine = an N(6)-methyl-2'-deoxyadenosine in DNA + S-adenosyl-L-homocysteine + H(+)</text>
        <dbReference type="Rhea" id="RHEA:15197"/>
        <dbReference type="Rhea" id="RHEA-COMP:12418"/>
        <dbReference type="Rhea" id="RHEA-COMP:12419"/>
        <dbReference type="ChEBI" id="CHEBI:15378"/>
        <dbReference type="ChEBI" id="CHEBI:57856"/>
        <dbReference type="ChEBI" id="CHEBI:59789"/>
        <dbReference type="ChEBI" id="CHEBI:90615"/>
        <dbReference type="ChEBI" id="CHEBI:90616"/>
        <dbReference type="EC" id="2.1.1.72"/>
    </reaction>
</comment>
<dbReference type="AlphaFoldDB" id="A0A6C0D122"/>
<evidence type="ECO:0000256" key="5">
    <source>
        <dbReference type="ARBA" id="ARBA00022691"/>
    </source>
</evidence>
<name>A0A6C0D122_9ZZZZ</name>